<dbReference type="Proteomes" id="UP000275356">
    <property type="component" value="Unassembled WGS sequence"/>
</dbReference>
<dbReference type="InterPro" id="IPR014043">
    <property type="entry name" value="Acyl_transferase_dom"/>
</dbReference>
<evidence type="ECO:0000256" key="3">
    <source>
        <dbReference type="ARBA" id="ARBA00023315"/>
    </source>
</evidence>
<feature type="domain" description="Malonyl-CoA:ACP transacylase (MAT)" evidence="5">
    <location>
        <begin position="19"/>
        <end position="323"/>
    </location>
</feature>
<dbReference type="EC" id="2.3.1.39" evidence="1"/>
<dbReference type="Pfam" id="PF00698">
    <property type="entry name" value="Acyl_transf_1"/>
    <property type="match status" value="1"/>
</dbReference>
<comment type="caution">
    <text evidence="6">The sequence shown here is derived from an EMBL/GenBank/DDBJ whole genome shotgun (WGS) entry which is preliminary data.</text>
</comment>
<dbReference type="InterPro" id="IPR016036">
    <property type="entry name" value="Malonyl_transacylase_ACP-bd"/>
</dbReference>
<reference evidence="6 7" key="1">
    <citation type="submission" date="2018-11" db="EMBL/GenBank/DDBJ databases">
        <title>Sequencing the genomes of 1000 actinobacteria strains.</title>
        <authorList>
            <person name="Klenk H.-P."/>
        </authorList>
    </citation>
    <scope>NUCLEOTIDE SEQUENCE [LARGE SCALE GENOMIC DNA]</scope>
    <source>
        <strain evidence="6 7">DSM 13521</strain>
    </source>
</reference>
<evidence type="ECO:0000259" key="5">
    <source>
        <dbReference type="SMART" id="SM00827"/>
    </source>
</evidence>
<proteinExistence type="predicted"/>
<dbReference type="Gene3D" id="3.40.366.10">
    <property type="entry name" value="Malonyl-Coenzyme A Acyl Carrier Protein, domain 2"/>
    <property type="match status" value="1"/>
</dbReference>
<dbReference type="InterPro" id="IPR016035">
    <property type="entry name" value="Acyl_Trfase/lysoPLipase"/>
</dbReference>
<dbReference type="SUPFAM" id="SSF55048">
    <property type="entry name" value="Probable ACP-binding domain of malonyl-CoA ACP transacylase"/>
    <property type="match status" value="1"/>
</dbReference>
<dbReference type="InterPro" id="IPR001227">
    <property type="entry name" value="Ac_transferase_dom_sf"/>
</dbReference>
<dbReference type="Gene3D" id="3.30.70.250">
    <property type="entry name" value="Malonyl-CoA ACP transacylase, ACP-binding"/>
    <property type="match status" value="1"/>
</dbReference>
<sequence>MTRFGGPGTGMLVTMLAIVAPGQGAQTPGMLTAWLEVPGAADHLAAAARASGIDLVGHGTTSDADTIRDTAIAQPLIVATSLMALRAVLDGRDVAEVAGVVAGHSVGEFSAVAAAGMMADDEAVALVSRRAALMAQAAAENPSGMAAVLGGDSDEVEAAIAAAGAWPANVNGGGQVVAAGAHEAIAALVDAPPAKARIMPLQVAGAFHTPLMGSARVAFEDIVTGWPANDPRVALLSNADGTVVTDAAEALRRLASQITSPVRWDLCQERLAELGVTGILELAPGGVLTGLARRTLPDVARLAIKGPDDIDAARAFVAEHAAEHG</sequence>
<name>A0A3N2D0I6_9MICO</name>
<dbReference type="PANTHER" id="PTHR42681">
    <property type="entry name" value="MALONYL-COA-ACYL CARRIER PROTEIN TRANSACYLASE, MITOCHONDRIAL"/>
    <property type="match status" value="1"/>
</dbReference>
<dbReference type="AlphaFoldDB" id="A0A3N2D0I6"/>
<dbReference type="InterPro" id="IPR050858">
    <property type="entry name" value="Mal-CoA-ACP_Trans/PKS_FabD"/>
</dbReference>
<comment type="catalytic activity">
    <reaction evidence="4">
        <text>holo-[ACP] + malonyl-CoA = malonyl-[ACP] + CoA</text>
        <dbReference type="Rhea" id="RHEA:41792"/>
        <dbReference type="Rhea" id="RHEA-COMP:9623"/>
        <dbReference type="Rhea" id="RHEA-COMP:9685"/>
        <dbReference type="ChEBI" id="CHEBI:57287"/>
        <dbReference type="ChEBI" id="CHEBI:57384"/>
        <dbReference type="ChEBI" id="CHEBI:64479"/>
        <dbReference type="ChEBI" id="CHEBI:78449"/>
        <dbReference type="EC" id="2.3.1.39"/>
    </reaction>
</comment>
<keyword evidence="7" id="KW-1185">Reference proteome</keyword>
<dbReference type="SMART" id="SM00827">
    <property type="entry name" value="PKS_AT"/>
    <property type="match status" value="1"/>
</dbReference>
<dbReference type="SUPFAM" id="SSF52151">
    <property type="entry name" value="FabD/lysophospholipase-like"/>
    <property type="match status" value="1"/>
</dbReference>
<organism evidence="6 7">
    <name type="scientific">Salana multivorans</name>
    <dbReference type="NCBI Taxonomy" id="120377"/>
    <lineage>
        <taxon>Bacteria</taxon>
        <taxon>Bacillati</taxon>
        <taxon>Actinomycetota</taxon>
        <taxon>Actinomycetes</taxon>
        <taxon>Micrococcales</taxon>
        <taxon>Beutenbergiaceae</taxon>
        <taxon>Salana</taxon>
    </lineage>
</organism>
<dbReference type="PANTHER" id="PTHR42681:SF1">
    <property type="entry name" value="MALONYL-COA-ACYL CARRIER PROTEIN TRANSACYLASE, MITOCHONDRIAL"/>
    <property type="match status" value="1"/>
</dbReference>
<evidence type="ECO:0000313" key="7">
    <source>
        <dbReference type="Proteomes" id="UP000275356"/>
    </source>
</evidence>
<dbReference type="EMBL" id="RKHQ01000002">
    <property type="protein sequence ID" value="ROR93305.1"/>
    <property type="molecule type" value="Genomic_DNA"/>
</dbReference>
<keyword evidence="2 6" id="KW-0808">Transferase</keyword>
<evidence type="ECO:0000313" key="6">
    <source>
        <dbReference type="EMBL" id="ROR93305.1"/>
    </source>
</evidence>
<protein>
    <recommendedName>
        <fullName evidence="1">[acyl-carrier-protein] S-malonyltransferase</fullName>
        <ecNumber evidence="1">2.3.1.39</ecNumber>
    </recommendedName>
</protein>
<evidence type="ECO:0000256" key="4">
    <source>
        <dbReference type="ARBA" id="ARBA00048462"/>
    </source>
</evidence>
<dbReference type="GO" id="GO:0004314">
    <property type="term" value="F:[acyl-carrier-protein] S-malonyltransferase activity"/>
    <property type="evidence" value="ECO:0007669"/>
    <property type="project" value="UniProtKB-EC"/>
</dbReference>
<evidence type="ECO:0000256" key="2">
    <source>
        <dbReference type="ARBA" id="ARBA00022679"/>
    </source>
</evidence>
<keyword evidence="3" id="KW-0012">Acyltransferase</keyword>
<gene>
    <name evidence="6" type="ORF">EDD28_2715</name>
</gene>
<evidence type="ECO:0000256" key="1">
    <source>
        <dbReference type="ARBA" id="ARBA00013258"/>
    </source>
</evidence>
<dbReference type="GO" id="GO:0005829">
    <property type="term" value="C:cytosol"/>
    <property type="evidence" value="ECO:0007669"/>
    <property type="project" value="TreeGrafter"/>
</dbReference>
<dbReference type="GO" id="GO:0006633">
    <property type="term" value="P:fatty acid biosynthetic process"/>
    <property type="evidence" value="ECO:0007669"/>
    <property type="project" value="TreeGrafter"/>
</dbReference>
<accession>A0A3N2D0I6</accession>